<evidence type="ECO:0000313" key="10">
    <source>
        <dbReference type="Proteomes" id="UP001432292"/>
    </source>
</evidence>
<comment type="cofactor">
    <cofactor evidence="5">
        <name>FAD</name>
        <dbReference type="ChEBI" id="CHEBI:57692"/>
    </cofactor>
</comment>
<keyword evidence="10" id="KW-1185">Reference proteome</keyword>
<dbReference type="GO" id="GO:0046677">
    <property type="term" value="P:response to antibiotic"/>
    <property type="evidence" value="ECO:0007669"/>
    <property type="project" value="InterPro"/>
</dbReference>
<evidence type="ECO:0000256" key="5">
    <source>
        <dbReference type="HAMAP-Rule" id="MF_00845"/>
    </source>
</evidence>
<keyword evidence="5" id="KW-0521">NADP</keyword>
<dbReference type="HAMAP" id="MF_00845">
    <property type="entry name" value="TetX_monooxygenase"/>
    <property type="match status" value="1"/>
</dbReference>
<evidence type="ECO:0000256" key="1">
    <source>
        <dbReference type="ARBA" id="ARBA00022630"/>
    </source>
</evidence>
<dbReference type="InterPro" id="IPR002938">
    <property type="entry name" value="FAD-bd"/>
</dbReference>
<evidence type="ECO:0000256" key="3">
    <source>
        <dbReference type="ARBA" id="ARBA00023002"/>
    </source>
</evidence>
<dbReference type="Proteomes" id="UP001432292">
    <property type="component" value="Chromosome"/>
</dbReference>
<protein>
    <recommendedName>
        <fullName evidence="5">Flavin-dependent monooxygenase</fullName>
    </recommendedName>
    <alternativeName>
        <fullName evidence="5">TetX monooxygenase</fullName>
        <shortName evidence="5">TetX</shortName>
        <ecNumber evidence="5">1.14.13.-</ecNumber>
    </alternativeName>
</protein>
<dbReference type="EMBL" id="CP108473">
    <property type="protein sequence ID" value="WUS26397.1"/>
    <property type="molecule type" value="Genomic_DNA"/>
</dbReference>
<dbReference type="InterPro" id="IPR036188">
    <property type="entry name" value="FAD/NAD-bd_sf"/>
</dbReference>
<dbReference type="EMBL" id="BLIN01000005">
    <property type="protein sequence ID" value="GFE08809.1"/>
    <property type="molecule type" value="Genomic_DNA"/>
</dbReference>
<dbReference type="GO" id="GO:0005737">
    <property type="term" value="C:cytoplasm"/>
    <property type="evidence" value="ECO:0007669"/>
    <property type="project" value="UniProtKB-SubCell"/>
</dbReference>
<dbReference type="InterPro" id="IPR043683">
    <property type="entry name" value="TetX_monooxygenase"/>
</dbReference>
<dbReference type="PANTHER" id="PTHR46972">
    <property type="entry name" value="MONOOXYGENASE ASQM-RELATED"/>
    <property type="match status" value="1"/>
</dbReference>
<comment type="similarity">
    <text evidence="5">Belongs to the aromatic-ring hydroxylase family. TetX subfamily.</text>
</comment>
<feature type="binding site" evidence="5">
    <location>
        <position position="51"/>
    </location>
    <ligand>
        <name>FAD</name>
        <dbReference type="ChEBI" id="CHEBI:57692"/>
    </ligand>
</feature>
<keyword evidence="3 5" id="KW-0560">Oxidoreductase</keyword>
<feature type="binding site" evidence="5">
    <location>
        <position position="110"/>
    </location>
    <ligand>
        <name>FAD</name>
        <dbReference type="ChEBI" id="CHEBI:57692"/>
    </ligand>
</feature>
<evidence type="ECO:0000313" key="7">
    <source>
        <dbReference type="EMBL" id="GFE08809.1"/>
    </source>
</evidence>
<dbReference type="GO" id="GO:0071949">
    <property type="term" value="F:FAD binding"/>
    <property type="evidence" value="ECO:0007669"/>
    <property type="project" value="InterPro"/>
</dbReference>
<dbReference type="EC" id="1.14.13.-" evidence="5"/>
<comment type="function">
    <text evidence="5">An FAD-requiring monooxygenase active on some tetracycline antibiotic derivatives, which leads to their inactivation. Hydroxylates carbon 11a of tetracycline and some analogs.</text>
</comment>
<dbReference type="OrthoDB" id="3217377at2"/>
<reference evidence="8" key="2">
    <citation type="submission" date="2022-10" db="EMBL/GenBank/DDBJ databases">
        <title>The complete genomes of actinobacterial strains from the NBC collection.</title>
        <authorList>
            <person name="Joergensen T.S."/>
            <person name="Alvarez Arevalo M."/>
            <person name="Sterndorff E.B."/>
            <person name="Faurdal D."/>
            <person name="Vuksanovic O."/>
            <person name="Mourched A.-S."/>
            <person name="Charusanti P."/>
            <person name="Shaw S."/>
            <person name="Blin K."/>
            <person name="Weber T."/>
        </authorList>
    </citation>
    <scope>NUCLEOTIDE SEQUENCE</scope>
    <source>
        <strain evidence="8">NBC_01256</strain>
    </source>
</reference>
<keyword evidence="5" id="KW-0963">Cytoplasm</keyword>
<keyword evidence="1 5" id="KW-0285">Flavoprotein</keyword>
<dbReference type="PROSITE" id="PS51257">
    <property type="entry name" value="PROKAR_LIPOPROTEIN"/>
    <property type="match status" value="1"/>
</dbReference>
<dbReference type="PRINTS" id="PR00420">
    <property type="entry name" value="RNGMNOXGNASE"/>
</dbReference>
<evidence type="ECO:0000259" key="6">
    <source>
        <dbReference type="Pfam" id="PF01494"/>
    </source>
</evidence>
<comment type="subunit">
    <text evidence="5">Monomer.</text>
</comment>
<dbReference type="Pfam" id="PF01494">
    <property type="entry name" value="FAD_binding_3"/>
    <property type="match status" value="1"/>
</dbReference>
<gene>
    <name evidence="8" type="ORF">OG727_31175</name>
    <name evidence="7" type="ORF">Scani_50770</name>
</gene>
<dbReference type="AlphaFoldDB" id="A0A640SBW7"/>
<evidence type="ECO:0000256" key="2">
    <source>
        <dbReference type="ARBA" id="ARBA00022827"/>
    </source>
</evidence>
<evidence type="ECO:0000313" key="9">
    <source>
        <dbReference type="Proteomes" id="UP000435837"/>
    </source>
</evidence>
<feature type="domain" description="FAD-binding" evidence="6">
    <location>
        <begin position="8"/>
        <end position="186"/>
    </location>
</feature>
<comment type="domain">
    <text evidence="5">Consists of an N-terminal FAD-binding domain with a Rossman fold and a C-terminal substrate-binding domain.</text>
</comment>
<dbReference type="Gene3D" id="3.50.50.60">
    <property type="entry name" value="FAD/NAD(P)-binding domain"/>
    <property type="match status" value="1"/>
</dbReference>
<keyword evidence="5" id="KW-0547">Nucleotide-binding</keyword>
<dbReference type="PANTHER" id="PTHR46972:SF1">
    <property type="entry name" value="FAD DEPENDENT OXIDOREDUCTASE DOMAIN-CONTAINING PROTEIN"/>
    <property type="match status" value="1"/>
</dbReference>
<dbReference type="SUPFAM" id="SSF51905">
    <property type="entry name" value="FAD/NAD(P)-binding domain"/>
    <property type="match status" value="1"/>
</dbReference>
<comment type="catalytic activity">
    <reaction evidence="5">
        <text>a tetracycline + NADPH + O2 + H(+) = an 11a-hydroxytetracycline + NADP(+) + H2O</text>
        <dbReference type="Rhea" id="RHEA:61444"/>
        <dbReference type="ChEBI" id="CHEBI:15377"/>
        <dbReference type="ChEBI" id="CHEBI:15378"/>
        <dbReference type="ChEBI" id="CHEBI:15379"/>
        <dbReference type="ChEBI" id="CHEBI:57783"/>
        <dbReference type="ChEBI" id="CHEBI:58349"/>
        <dbReference type="ChEBI" id="CHEBI:144644"/>
        <dbReference type="ChEBI" id="CHEBI:144645"/>
    </reaction>
</comment>
<feature type="binding site" evidence="5">
    <location>
        <position position="44"/>
    </location>
    <ligand>
        <name>NADPH</name>
        <dbReference type="ChEBI" id="CHEBI:57783"/>
    </ligand>
</feature>
<name>A0A640SBW7_9ACTN</name>
<evidence type="ECO:0000313" key="8">
    <source>
        <dbReference type="EMBL" id="WUS26397.1"/>
    </source>
</evidence>
<keyword evidence="2 5" id="KW-0274">FAD</keyword>
<feature type="binding site" evidence="5">
    <location>
        <position position="304"/>
    </location>
    <ligand>
        <name>FAD</name>
        <dbReference type="ChEBI" id="CHEBI:57692"/>
    </ligand>
</feature>
<dbReference type="RefSeq" id="WP_159479858.1">
    <property type="nucleotide sequence ID" value="NZ_BAAATH010000030.1"/>
</dbReference>
<dbReference type="Proteomes" id="UP000435837">
    <property type="component" value="Unassembled WGS sequence"/>
</dbReference>
<comment type="subcellular location">
    <subcellularLocation>
        <location evidence="5">Cytoplasm</location>
    </subcellularLocation>
</comment>
<accession>A0A640SBW7</accession>
<reference evidence="7 9" key="1">
    <citation type="submission" date="2019-12" db="EMBL/GenBank/DDBJ databases">
        <title>Whole genome shotgun sequence of Streptomyces caniferus NBRC 15389.</title>
        <authorList>
            <person name="Ichikawa N."/>
            <person name="Kimura A."/>
            <person name="Kitahashi Y."/>
            <person name="Komaki H."/>
            <person name="Tamura T."/>
        </authorList>
    </citation>
    <scope>NUCLEOTIDE SEQUENCE [LARGE SCALE GENOMIC DNA]</scope>
    <source>
        <strain evidence="7 9">NBRC 15389</strain>
    </source>
</reference>
<proteinExistence type="inferred from homology"/>
<sequence length="371" mass="38850">MNSARDLRIAVVGAGLGGLACARVLQLHGRSVTVFEGDASADARPQGGTLDLHVGTGQSALRAAGLLDRFRALSRPEGQEWRLLDPATAAVLPDQSPPDDFGDDKPEIDRGQLRGLLLESLTAGSVRWDRAVSGVTPLGDGTGRVHFGDGSAEDFDLVIGADGARSRVRPALSDAVPGYTGVSLVEAGFDDCDNRHADLARRVGPGTMMAKAGAGALFAQRNGNGHIRVYAAFRAPEDWHLAAGVELGDTAAVRAHLLTRYDGWDERLLALLRDNDGGFINRPVFALPVPHLWEHVPGVTLLGDAAHLMPPLGVGANLALLDGTDLAHALLTEPGVDDAVRAYEGVMLPRSAEAAKGCAEGLEHLLPPTGA</sequence>
<dbReference type="GO" id="GO:0004497">
    <property type="term" value="F:monooxygenase activity"/>
    <property type="evidence" value="ECO:0007669"/>
    <property type="project" value="UniProtKB-UniRule"/>
</dbReference>
<dbReference type="GeneID" id="96634461"/>
<keyword evidence="4 5" id="KW-0503">Monooxygenase</keyword>
<evidence type="ECO:0000256" key="4">
    <source>
        <dbReference type="ARBA" id="ARBA00023033"/>
    </source>
</evidence>
<organism evidence="7 9">
    <name type="scientific">Streptomyces caniferus</name>
    <dbReference type="NCBI Taxonomy" id="285557"/>
    <lineage>
        <taxon>Bacteria</taxon>
        <taxon>Bacillati</taxon>
        <taxon>Actinomycetota</taxon>
        <taxon>Actinomycetes</taxon>
        <taxon>Kitasatosporales</taxon>
        <taxon>Streptomycetaceae</taxon>
        <taxon>Streptomyces</taxon>
    </lineage>
</organism>